<keyword evidence="1" id="KW-0472">Membrane</keyword>
<name>A0A806FVY4_BIFAN</name>
<dbReference type="InterPro" id="IPR025338">
    <property type="entry name" value="DUF4244"/>
</dbReference>
<evidence type="ECO:0008006" key="4">
    <source>
        <dbReference type="Google" id="ProtNLM"/>
    </source>
</evidence>
<dbReference type="AlphaFoldDB" id="A0A806FVY4"/>
<evidence type="ECO:0000313" key="3">
    <source>
        <dbReference type="Proteomes" id="UP000008394"/>
    </source>
</evidence>
<keyword evidence="1" id="KW-1133">Transmembrane helix</keyword>
<evidence type="ECO:0000313" key="2">
    <source>
        <dbReference type="EMBL" id="AEK29660.1"/>
    </source>
</evidence>
<gene>
    <name evidence="2" type="ORF">BALAC2494_00914</name>
</gene>
<reference evidence="2 3" key="1">
    <citation type="journal article" date="2011" name="J. Bacteriol.">
        <title>Genome Sequence of the Probiotic Strain Bifidobacterium animalis subsp. lactis CNCM I-2494.</title>
        <authorList>
            <person name="Chervaux C."/>
            <person name="Grimaldi C."/>
            <person name="Bolotin A."/>
            <person name="Quinquis B."/>
            <person name="Legrain-Raspaud S."/>
            <person name="van Hylckama Vlieg J.E."/>
            <person name="Denariaz G."/>
            <person name="Smokvina T."/>
        </authorList>
    </citation>
    <scope>NUCLEOTIDE SEQUENCE [LARGE SCALE GENOMIC DNA]</scope>
    <source>
        <strain evidence="2 3">CNCM I-2494</strain>
    </source>
</reference>
<sequence>MGNTTYRPTKQARRDMEHNEVILFEHRRHGVGERINAASDRLLRAQVGLEARWRALMSQPEEGAATAEYAVVLVAATGFAAVLVALMKSDTVKTLLTNIVKKALNV</sequence>
<proteinExistence type="predicted"/>
<keyword evidence="1" id="KW-0812">Transmembrane</keyword>
<dbReference type="KEGG" id="bnm:BALAC2494_00914"/>
<evidence type="ECO:0000256" key="1">
    <source>
        <dbReference type="SAM" id="Phobius"/>
    </source>
</evidence>
<feature type="transmembrane region" description="Helical" evidence="1">
    <location>
        <begin position="69"/>
        <end position="87"/>
    </location>
</feature>
<protein>
    <recommendedName>
        <fullName evidence="4">DUF4244 domain-containing protein</fullName>
    </recommendedName>
</protein>
<dbReference type="EMBL" id="CP002915">
    <property type="protein sequence ID" value="AEK29660.1"/>
    <property type="molecule type" value="Genomic_DNA"/>
</dbReference>
<dbReference type="Proteomes" id="UP000008394">
    <property type="component" value="Chromosome"/>
</dbReference>
<accession>A0A806FVY4</accession>
<dbReference type="Pfam" id="PF14029">
    <property type="entry name" value="DUF4244"/>
    <property type="match status" value="1"/>
</dbReference>
<organism evidence="2 3">
    <name type="scientific">Bifidobacterium animalis subsp. lactis CNCM I-2494</name>
    <dbReference type="NCBI Taxonomy" id="1042403"/>
    <lineage>
        <taxon>Bacteria</taxon>
        <taxon>Bacillati</taxon>
        <taxon>Actinomycetota</taxon>
        <taxon>Actinomycetes</taxon>
        <taxon>Bifidobacteriales</taxon>
        <taxon>Bifidobacteriaceae</taxon>
        <taxon>Bifidobacterium</taxon>
    </lineage>
</organism>